<evidence type="ECO:0000313" key="4">
    <source>
        <dbReference type="Proteomes" id="UP000525078"/>
    </source>
</evidence>
<dbReference type="Pfam" id="PF03464">
    <property type="entry name" value="eRF1_2"/>
    <property type="match status" value="1"/>
</dbReference>
<dbReference type="Proteomes" id="UP000525078">
    <property type="component" value="Unassembled WGS sequence"/>
</dbReference>
<dbReference type="InterPro" id="IPR004403">
    <property type="entry name" value="Peptide_chain-rel_eRF1/aRF1"/>
</dbReference>
<sequence>MEYDLNNPRVSKNKGTRKVAGTSRQVRKRKCSKCGMYGHDKTTCMKNREENINNSDLDISNGEGAYEDCNIWKNNEHNGVLEEEFAFDENIKCWEDANQRKKETPQTTDVDQHKFDAAYVANERKEKDDTETMRSWRNTDEIRLCQAVKGGKFRAKRFYNQLVEEQEAVYSGNRYIFEMVCTAASRLSEDVKKVVQIRVKSKGPYEASAFVLVVLSFSQLTVLKSVLYRATVELPKKHGRGGQSALRFSRHIMESRHNYVTKTGEKAAELFIDQKTNMPNVAGLVLAALQI</sequence>
<dbReference type="InterPro" id="IPR005141">
    <property type="entry name" value="eRF1_2"/>
</dbReference>
<reference evidence="3 4" key="1">
    <citation type="journal article" date="2020" name="bioRxiv">
        <title>Sequence and annotation of 42 cannabis genomes reveals extensive copy number variation in cannabinoid synthesis and pathogen resistance genes.</title>
        <authorList>
            <person name="Mckernan K.J."/>
            <person name="Helbert Y."/>
            <person name="Kane L.T."/>
            <person name="Ebling H."/>
            <person name="Zhang L."/>
            <person name="Liu B."/>
            <person name="Eaton Z."/>
            <person name="Mclaughlin S."/>
            <person name="Kingan S."/>
            <person name="Baybayan P."/>
            <person name="Concepcion G."/>
            <person name="Jordan M."/>
            <person name="Riva A."/>
            <person name="Barbazuk W."/>
            <person name="Harkins T."/>
        </authorList>
    </citation>
    <scope>NUCLEOTIDE SEQUENCE [LARGE SCALE GENOMIC DNA]</scope>
    <source>
        <strain evidence="4">cv. Jamaican Lion 4</strain>
        <tissue evidence="3">Leaf</tissue>
    </source>
</reference>
<dbReference type="GO" id="GO:0003747">
    <property type="term" value="F:translation release factor activity"/>
    <property type="evidence" value="ECO:0007669"/>
    <property type="project" value="InterPro"/>
</dbReference>
<proteinExistence type="predicted"/>
<dbReference type="AlphaFoldDB" id="A0A7J6EHE3"/>
<dbReference type="Gene3D" id="3.30.420.60">
    <property type="entry name" value="eRF1 domain 2"/>
    <property type="match status" value="1"/>
</dbReference>
<name>A0A7J6EHE3_CANSA</name>
<dbReference type="SUPFAM" id="SSF53137">
    <property type="entry name" value="Translational machinery components"/>
    <property type="match status" value="1"/>
</dbReference>
<protein>
    <recommendedName>
        <fullName evidence="2">eRF1 domain-containing protein</fullName>
    </recommendedName>
</protein>
<comment type="caution">
    <text evidence="3">The sequence shown here is derived from an EMBL/GenBank/DDBJ whole genome shotgun (WGS) entry which is preliminary data.</text>
</comment>
<feature type="domain" description="eRF1" evidence="2">
    <location>
        <begin position="225"/>
        <end position="287"/>
    </location>
</feature>
<evidence type="ECO:0000259" key="2">
    <source>
        <dbReference type="Pfam" id="PF03464"/>
    </source>
</evidence>
<feature type="region of interest" description="Disordered" evidence="1">
    <location>
        <begin position="1"/>
        <end position="23"/>
    </location>
</feature>
<evidence type="ECO:0000313" key="3">
    <source>
        <dbReference type="EMBL" id="KAF4357877.1"/>
    </source>
</evidence>
<dbReference type="EMBL" id="JAATIP010000231">
    <property type="protein sequence ID" value="KAF4357877.1"/>
    <property type="molecule type" value="Genomic_DNA"/>
</dbReference>
<accession>A0A7J6EHE3</accession>
<evidence type="ECO:0000256" key="1">
    <source>
        <dbReference type="SAM" id="MobiDB-lite"/>
    </source>
</evidence>
<organism evidence="3 4">
    <name type="scientific">Cannabis sativa</name>
    <name type="common">Hemp</name>
    <name type="synonym">Marijuana</name>
    <dbReference type="NCBI Taxonomy" id="3483"/>
    <lineage>
        <taxon>Eukaryota</taxon>
        <taxon>Viridiplantae</taxon>
        <taxon>Streptophyta</taxon>
        <taxon>Embryophyta</taxon>
        <taxon>Tracheophyta</taxon>
        <taxon>Spermatophyta</taxon>
        <taxon>Magnoliopsida</taxon>
        <taxon>eudicotyledons</taxon>
        <taxon>Gunneridae</taxon>
        <taxon>Pentapetalae</taxon>
        <taxon>rosids</taxon>
        <taxon>fabids</taxon>
        <taxon>Rosales</taxon>
        <taxon>Cannabaceae</taxon>
        <taxon>Cannabis</taxon>
    </lineage>
</organism>
<dbReference type="PANTHER" id="PTHR10113">
    <property type="entry name" value="PEPTIDE CHAIN RELEASE FACTOR SUBUNIT 1"/>
    <property type="match status" value="1"/>
</dbReference>
<dbReference type="InterPro" id="IPR042226">
    <property type="entry name" value="eFR1_2_sf"/>
</dbReference>
<gene>
    <name evidence="3" type="ORF">F8388_026467</name>
</gene>